<feature type="domain" description="NADP-dependent oxidoreductase" evidence="3">
    <location>
        <begin position="54"/>
        <end position="349"/>
    </location>
</feature>
<gene>
    <name evidence="4" type="ORF">Rsub_07999</name>
</gene>
<evidence type="ECO:0000313" key="5">
    <source>
        <dbReference type="Proteomes" id="UP000247498"/>
    </source>
</evidence>
<protein>
    <submittedName>
        <fullName evidence="4">Aldo keto reductase</fullName>
    </submittedName>
</protein>
<dbReference type="InParanoid" id="A0A2V0PCC6"/>
<dbReference type="FunCoup" id="A0A2V0PCC6">
    <property type="interactions" value="394"/>
</dbReference>
<evidence type="ECO:0000313" key="4">
    <source>
        <dbReference type="EMBL" id="GBF94827.1"/>
    </source>
</evidence>
<dbReference type="InterPro" id="IPR036812">
    <property type="entry name" value="NAD(P)_OxRdtase_dom_sf"/>
</dbReference>
<dbReference type="AlphaFoldDB" id="A0A2V0PCC6"/>
<dbReference type="Proteomes" id="UP000247498">
    <property type="component" value="Unassembled WGS sequence"/>
</dbReference>
<comment type="caution">
    <text evidence="4">The sequence shown here is derived from an EMBL/GenBank/DDBJ whole genome shotgun (WGS) entry which is preliminary data.</text>
</comment>
<dbReference type="Gene3D" id="3.20.20.100">
    <property type="entry name" value="NADP-dependent oxidoreductase domain"/>
    <property type="match status" value="1"/>
</dbReference>
<reference evidence="4 5" key="1">
    <citation type="journal article" date="2018" name="Sci. Rep.">
        <title>Raphidocelis subcapitata (=Pseudokirchneriella subcapitata) provides an insight into genome evolution and environmental adaptations in the Sphaeropleales.</title>
        <authorList>
            <person name="Suzuki S."/>
            <person name="Yamaguchi H."/>
            <person name="Nakajima N."/>
            <person name="Kawachi M."/>
        </authorList>
    </citation>
    <scope>NUCLEOTIDE SEQUENCE [LARGE SCALE GENOMIC DNA]</scope>
    <source>
        <strain evidence="4 5">NIES-35</strain>
    </source>
</reference>
<dbReference type="PANTHER" id="PTHR43364">
    <property type="entry name" value="NADH-SPECIFIC METHYLGLYOXAL REDUCTASE-RELATED"/>
    <property type="match status" value="1"/>
</dbReference>
<dbReference type="PRINTS" id="PR00069">
    <property type="entry name" value="ALDKETRDTASE"/>
</dbReference>
<keyword evidence="1" id="KW-0560">Oxidoreductase</keyword>
<evidence type="ECO:0000259" key="3">
    <source>
        <dbReference type="Pfam" id="PF00248"/>
    </source>
</evidence>
<dbReference type="InterPro" id="IPR018170">
    <property type="entry name" value="Aldo/ket_reductase_CS"/>
</dbReference>
<accession>A0A2V0PCC6</accession>
<name>A0A2V0PCC6_9CHLO</name>
<dbReference type="InterPro" id="IPR023210">
    <property type="entry name" value="NADP_OxRdtase_dom"/>
</dbReference>
<dbReference type="InterPro" id="IPR020471">
    <property type="entry name" value="AKR"/>
</dbReference>
<dbReference type="SUPFAM" id="SSF51430">
    <property type="entry name" value="NAD(P)-linked oxidoreductase"/>
    <property type="match status" value="1"/>
</dbReference>
<dbReference type="OrthoDB" id="37537at2759"/>
<dbReference type="GO" id="GO:0016491">
    <property type="term" value="F:oxidoreductase activity"/>
    <property type="evidence" value="ECO:0007669"/>
    <property type="project" value="UniProtKB-KW"/>
</dbReference>
<dbReference type="InterPro" id="IPR050523">
    <property type="entry name" value="AKR_Detox_Biosynth"/>
</dbReference>
<dbReference type="PROSITE" id="PS00062">
    <property type="entry name" value="ALDOKETO_REDUCTASE_2"/>
    <property type="match status" value="1"/>
</dbReference>
<dbReference type="STRING" id="307507.A0A2V0PCC6"/>
<feature type="region of interest" description="Disordered" evidence="2">
    <location>
        <begin position="1"/>
        <end position="31"/>
    </location>
</feature>
<sequence>MRLASAPKHQQLRGAPRAPHRPRALRVRAAAPTTPIAPVEQRELGQSGLQVPIIGVGAWSWGDRSGYWGYGKEYDKSASLEAYKALIKAGLTFIDTAEVYGFGLSEEFLGEFMKEAPSDPPPLIATKYAPQPWRFTADTVPTACRASLKRLQLEKMALYIQHWPGFALNAFSNDAYIEGLARCVDQGLTQAVGVSNFNPARVAAAAKALKARGTVLSSNQVQYSLLYRKPEKNGVMEACKENGVTLVAYSPLCQGMLTGKYVPGGPKPSGPRSAIYSSKIAQIQPLIEVMRAVGKERGGKTPAQVALNWAVCKGALPIPGAKSAKQVEEIAGAAGWRLSEGEVLELEKAADKAGDFLGAPFENW</sequence>
<evidence type="ECO:0000256" key="1">
    <source>
        <dbReference type="ARBA" id="ARBA00023002"/>
    </source>
</evidence>
<dbReference type="PANTHER" id="PTHR43364:SF4">
    <property type="entry name" value="NAD(P)-LINKED OXIDOREDUCTASE SUPERFAMILY PROTEIN"/>
    <property type="match status" value="1"/>
</dbReference>
<dbReference type="CDD" id="cd19093">
    <property type="entry name" value="AKR_AtPLR-like"/>
    <property type="match status" value="1"/>
</dbReference>
<dbReference type="EMBL" id="BDRX01000056">
    <property type="protein sequence ID" value="GBF94827.1"/>
    <property type="molecule type" value="Genomic_DNA"/>
</dbReference>
<evidence type="ECO:0000256" key="2">
    <source>
        <dbReference type="SAM" id="MobiDB-lite"/>
    </source>
</evidence>
<organism evidence="4 5">
    <name type="scientific">Raphidocelis subcapitata</name>
    <dbReference type="NCBI Taxonomy" id="307507"/>
    <lineage>
        <taxon>Eukaryota</taxon>
        <taxon>Viridiplantae</taxon>
        <taxon>Chlorophyta</taxon>
        <taxon>core chlorophytes</taxon>
        <taxon>Chlorophyceae</taxon>
        <taxon>CS clade</taxon>
        <taxon>Sphaeropleales</taxon>
        <taxon>Selenastraceae</taxon>
        <taxon>Raphidocelis</taxon>
    </lineage>
</organism>
<dbReference type="Pfam" id="PF00248">
    <property type="entry name" value="Aldo_ket_red"/>
    <property type="match status" value="1"/>
</dbReference>
<proteinExistence type="predicted"/>
<keyword evidence="5" id="KW-1185">Reference proteome</keyword>